<evidence type="ECO:0000313" key="4">
    <source>
        <dbReference type="Proteomes" id="UP000652219"/>
    </source>
</evidence>
<evidence type="ECO:0000313" key="3">
    <source>
        <dbReference type="EMBL" id="KAF6806320.1"/>
    </source>
</evidence>
<dbReference type="Pfam" id="PF06101">
    <property type="entry name" value="Vps62"/>
    <property type="match status" value="1"/>
</dbReference>
<feature type="transmembrane region" description="Helical" evidence="1">
    <location>
        <begin position="400"/>
        <end position="421"/>
    </location>
</feature>
<name>A0A8H6J4C5_9PEZI</name>
<sequence length="468" mass="53228">MAGTSSFFRLRRTFRPGFLLAPLIGLLLAFSARAGPAPEPDLRCPEYVARHAPLVWLHSDDPFKPSDLLTHIRHTTPTREDGKPIADLPPLDLDNLDLLNEIRDDGRGEDVFLASNDDPLTYPAWIRGEAPDAEGRIRGATPCVVVLVEKTPRDLDAFYFYFYSFNEGPNITQVLEPINRLVNDTKLDSGWHFGDHVGDWEHNMVRFRDGKPVGIYYSQHMGGSAYEWDDSKVSKVDDRPVVYSARGTHANYPAPGKTNTALSSQVHDAAIFDYCDEGQKWDPVLSAYFFRFDADSFTVTRLESPVPSPDDPPASANLTSLFYYAGRWGDAAFPDADPRQARVPKFGLKRFVPGPNGPRHKHLVRKGLKPNKTRKMSWKEWAVRVFMAWYPCCIRGWRRWVSLGVFVVVLSALVIGIVFGVRKYQTRKYRKLREEEIPLDDWVLEEEALLAPSDEDDDFDKPDKNKTR</sequence>
<proteinExistence type="predicted"/>
<organism evidence="3 4">
    <name type="scientific">Colletotrichum sojae</name>
    <dbReference type="NCBI Taxonomy" id="2175907"/>
    <lineage>
        <taxon>Eukaryota</taxon>
        <taxon>Fungi</taxon>
        <taxon>Dikarya</taxon>
        <taxon>Ascomycota</taxon>
        <taxon>Pezizomycotina</taxon>
        <taxon>Sordariomycetes</taxon>
        <taxon>Hypocreomycetidae</taxon>
        <taxon>Glomerellales</taxon>
        <taxon>Glomerellaceae</taxon>
        <taxon>Colletotrichum</taxon>
        <taxon>Colletotrichum orchidearum species complex</taxon>
    </lineage>
</organism>
<dbReference type="InterPro" id="IPR009291">
    <property type="entry name" value="Vps62"/>
</dbReference>
<dbReference type="AlphaFoldDB" id="A0A8H6J4C5"/>
<evidence type="ECO:0000256" key="2">
    <source>
        <dbReference type="SAM" id="SignalP"/>
    </source>
</evidence>
<keyword evidence="1" id="KW-0812">Transmembrane</keyword>
<comment type="caution">
    <text evidence="3">The sequence shown here is derived from an EMBL/GenBank/DDBJ whole genome shotgun (WGS) entry which is preliminary data.</text>
</comment>
<feature type="chain" id="PRO_5034092702" evidence="2">
    <location>
        <begin position="35"/>
        <end position="468"/>
    </location>
</feature>
<keyword evidence="1" id="KW-1133">Transmembrane helix</keyword>
<reference evidence="3 4" key="1">
    <citation type="journal article" date="2020" name="Phytopathology">
        <title>Genome Sequence Resources of Colletotrichum truncatum, C. plurivorum, C. musicola, and C. sojae: Four Species Pathogenic to Soybean (Glycine max).</title>
        <authorList>
            <person name="Rogerio F."/>
            <person name="Boufleur T.R."/>
            <person name="Ciampi-Guillardi M."/>
            <person name="Sukno S.A."/>
            <person name="Thon M.R."/>
            <person name="Massola Junior N.S."/>
            <person name="Baroncelli R."/>
        </authorList>
    </citation>
    <scope>NUCLEOTIDE SEQUENCE [LARGE SCALE GENOMIC DNA]</scope>
    <source>
        <strain evidence="3 4">LFN0009</strain>
    </source>
</reference>
<protein>
    <submittedName>
        <fullName evidence="3">Vacuolar protein sorting-associated protein 62</fullName>
    </submittedName>
</protein>
<keyword evidence="1" id="KW-0472">Membrane</keyword>
<gene>
    <name evidence="3" type="ORF">CSOJ01_08896</name>
</gene>
<dbReference type="PANTHER" id="PTHR48174:SF5">
    <property type="entry name" value="VACUOLAR PROTEIN SORTING-ASSOCIATED PROTEIN 62"/>
    <property type="match status" value="1"/>
</dbReference>
<dbReference type="EMBL" id="WIGN01000161">
    <property type="protein sequence ID" value="KAF6806320.1"/>
    <property type="molecule type" value="Genomic_DNA"/>
</dbReference>
<accession>A0A8H6J4C5</accession>
<keyword evidence="4" id="KW-1185">Reference proteome</keyword>
<dbReference type="PANTHER" id="PTHR48174">
    <property type="entry name" value="DUF946 FAMILY PROTEIN"/>
    <property type="match status" value="1"/>
</dbReference>
<dbReference type="Proteomes" id="UP000652219">
    <property type="component" value="Unassembled WGS sequence"/>
</dbReference>
<keyword evidence="2" id="KW-0732">Signal</keyword>
<evidence type="ECO:0000256" key="1">
    <source>
        <dbReference type="SAM" id="Phobius"/>
    </source>
</evidence>
<feature type="signal peptide" evidence="2">
    <location>
        <begin position="1"/>
        <end position="34"/>
    </location>
</feature>